<dbReference type="KEGG" id="sti:Sthe_2534"/>
<dbReference type="InterPro" id="IPR011050">
    <property type="entry name" value="Pectin_lyase_fold/virulence"/>
</dbReference>
<dbReference type="InterPro" id="IPR008964">
    <property type="entry name" value="Invasin/intimin_cell_adhesion"/>
</dbReference>
<name>D1CB02_SPHTD</name>
<dbReference type="InterPro" id="IPR039448">
    <property type="entry name" value="Beta_helix"/>
</dbReference>
<reference evidence="5" key="1">
    <citation type="submission" date="2009-11" db="EMBL/GenBank/DDBJ databases">
        <title>The complete chromosome 2 of Sphaerobacter thermophilus DSM 20745.</title>
        <authorList>
            <person name="Lucas S."/>
            <person name="Copeland A."/>
            <person name="Lapidus A."/>
            <person name="Glavina del Rio T."/>
            <person name="Dalin E."/>
            <person name="Tice H."/>
            <person name="Bruce D."/>
            <person name="Goodwin L."/>
            <person name="Pitluck S."/>
            <person name="Kyrpides N."/>
            <person name="Mavromatis K."/>
            <person name="Ivanova N."/>
            <person name="Mikhailova N."/>
            <person name="LaButti K.M."/>
            <person name="Clum A."/>
            <person name="Sun H.I."/>
            <person name="Brettin T."/>
            <person name="Detter J.C."/>
            <person name="Han C."/>
            <person name="Larimer F."/>
            <person name="Land M."/>
            <person name="Hauser L."/>
            <person name="Markowitz V."/>
            <person name="Cheng J.F."/>
            <person name="Hugenholtz P."/>
            <person name="Woyke T."/>
            <person name="Wu D."/>
            <person name="Steenblock K."/>
            <person name="Schneider S."/>
            <person name="Pukall R."/>
            <person name="Goeker M."/>
            <person name="Klenk H.P."/>
            <person name="Eisen J.A."/>
        </authorList>
    </citation>
    <scope>NUCLEOTIDE SEQUENCE [LARGE SCALE GENOMIC DNA]</scope>
    <source>
        <strain evidence="5">ATCC 49802 / DSM 20745 / S 6022</strain>
    </source>
</reference>
<dbReference type="Pfam" id="PF13229">
    <property type="entry name" value="Beta_helix"/>
    <property type="match status" value="1"/>
</dbReference>
<evidence type="ECO:0000259" key="3">
    <source>
        <dbReference type="PROSITE" id="PS51127"/>
    </source>
</evidence>
<dbReference type="AlphaFoldDB" id="D1CB02"/>
<accession>D1CB02</accession>
<dbReference type="eggNOG" id="COG3420">
    <property type="taxonomic scope" value="Bacteria"/>
</dbReference>
<protein>
    <submittedName>
        <fullName evidence="4">Ig domain protein group 1 domain protein</fullName>
    </submittedName>
</protein>
<dbReference type="EMBL" id="CP001824">
    <property type="protein sequence ID" value="ACZ39949.1"/>
    <property type="molecule type" value="Genomic_DNA"/>
</dbReference>
<dbReference type="InterPro" id="IPR012334">
    <property type="entry name" value="Pectin_lyas_fold"/>
</dbReference>
<dbReference type="Proteomes" id="UP000002027">
    <property type="component" value="Chromosome 2"/>
</dbReference>
<dbReference type="InterPro" id="IPR003344">
    <property type="entry name" value="Big_1_dom"/>
</dbReference>
<keyword evidence="5" id="KW-1185">Reference proteome</keyword>
<dbReference type="InterPro" id="IPR006626">
    <property type="entry name" value="PbH1"/>
</dbReference>
<dbReference type="SMART" id="SM00710">
    <property type="entry name" value="PbH1"/>
    <property type="match status" value="6"/>
</dbReference>
<dbReference type="HOGENOM" id="CLU_352636_0_0_0"/>
<feature type="domain" description="Big-1" evidence="3">
    <location>
        <begin position="407"/>
        <end position="496"/>
    </location>
</feature>
<dbReference type="SUPFAM" id="SSF49373">
    <property type="entry name" value="Invasin/intimin cell-adhesion fragments"/>
    <property type="match status" value="2"/>
</dbReference>
<evidence type="ECO:0000256" key="2">
    <source>
        <dbReference type="SAM" id="MobiDB-lite"/>
    </source>
</evidence>
<dbReference type="PROSITE" id="PS51127">
    <property type="entry name" value="BIG1"/>
    <property type="match status" value="2"/>
</dbReference>
<dbReference type="Gene3D" id="2.60.40.10">
    <property type="entry name" value="Immunoglobulins"/>
    <property type="match status" value="2"/>
</dbReference>
<feature type="domain" description="Big-1" evidence="3">
    <location>
        <begin position="506"/>
        <end position="595"/>
    </location>
</feature>
<evidence type="ECO:0000313" key="4">
    <source>
        <dbReference type="EMBL" id="ACZ39949.1"/>
    </source>
</evidence>
<dbReference type="Gene3D" id="2.160.20.10">
    <property type="entry name" value="Single-stranded right-handed beta-helix, Pectin lyase-like"/>
    <property type="match status" value="1"/>
</dbReference>
<dbReference type="NCBIfam" id="TIGR03804">
    <property type="entry name" value="para_beta_helix"/>
    <property type="match status" value="1"/>
</dbReference>
<feature type="region of interest" description="Disordered" evidence="2">
    <location>
        <begin position="309"/>
        <end position="335"/>
    </location>
</feature>
<dbReference type="Pfam" id="PF02369">
    <property type="entry name" value="Big_1"/>
    <property type="match status" value="2"/>
</dbReference>
<proteinExistence type="inferred from homology"/>
<dbReference type="SUPFAM" id="SSF51126">
    <property type="entry name" value="Pectin lyase-like"/>
    <property type="match status" value="1"/>
</dbReference>
<gene>
    <name evidence="4" type="ordered locus">Sthe_2534</name>
</gene>
<organism evidence="4 5">
    <name type="scientific">Sphaerobacter thermophilus (strain ATCC 49802 / DSM 20745 / KCCM 41009 / NCIMB 13125 / S 6022)</name>
    <dbReference type="NCBI Taxonomy" id="479434"/>
    <lineage>
        <taxon>Bacteria</taxon>
        <taxon>Pseudomonadati</taxon>
        <taxon>Thermomicrobiota</taxon>
        <taxon>Thermomicrobia</taxon>
        <taxon>Sphaerobacterales</taxon>
        <taxon>Sphaerobacterineae</taxon>
        <taxon>Sphaerobacteraceae</taxon>
        <taxon>Sphaerobacter</taxon>
    </lineage>
</organism>
<dbReference type="InterPro" id="IPR022441">
    <property type="entry name" value="Para_beta_helix_rpt-2"/>
</dbReference>
<dbReference type="eggNOG" id="COG2373">
    <property type="taxonomic scope" value="Bacteria"/>
</dbReference>
<comment type="similarity">
    <text evidence="1">Belongs to the intimin/invasin family.</text>
</comment>
<reference evidence="4 5" key="2">
    <citation type="journal article" date="2010" name="Stand. Genomic Sci.">
        <title>Complete genome sequence of Desulfohalobium retbaense type strain (HR(100)).</title>
        <authorList>
            <person name="Spring S."/>
            <person name="Nolan M."/>
            <person name="Lapidus A."/>
            <person name="Glavina Del Rio T."/>
            <person name="Copeland A."/>
            <person name="Tice H."/>
            <person name="Cheng J.F."/>
            <person name="Lucas S."/>
            <person name="Land M."/>
            <person name="Chen F."/>
            <person name="Bruce D."/>
            <person name="Goodwin L."/>
            <person name="Pitluck S."/>
            <person name="Ivanova N."/>
            <person name="Mavromatis K."/>
            <person name="Mikhailova N."/>
            <person name="Pati A."/>
            <person name="Chen A."/>
            <person name="Palaniappan K."/>
            <person name="Hauser L."/>
            <person name="Chang Y.J."/>
            <person name="Jeffries C.D."/>
            <person name="Munk C."/>
            <person name="Kiss H."/>
            <person name="Chain P."/>
            <person name="Han C."/>
            <person name="Brettin T."/>
            <person name="Detter J.C."/>
            <person name="Schuler E."/>
            <person name="Goker M."/>
            <person name="Rohde M."/>
            <person name="Bristow J."/>
            <person name="Eisen J.A."/>
            <person name="Markowitz V."/>
            <person name="Hugenholtz P."/>
            <person name="Kyrpides N.C."/>
            <person name="Klenk H.P."/>
        </authorList>
    </citation>
    <scope>NUCLEOTIDE SEQUENCE [LARGE SCALE GENOMIC DNA]</scope>
    <source>
        <strain evidence="5">ATCC 49802 / DSM 20745 / S 6022</strain>
    </source>
</reference>
<dbReference type="RefSeq" id="WP_012872989.1">
    <property type="nucleotide sequence ID" value="NC_013524.1"/>
</dbReference>
<sequence length="797" mass="83234">MVSSVRARRARRPSGVLARAIRLVSVLALIAALGAALVPAGPASAQADRWVAVGGDDDGNDCLDEDNPCATIQHAIDVAESGDTIHVGAGTYREDLTLPADKSGLTLSGAGVDRTSITGVAGNKSYTITLTSADTTIEGFTIRRPAGVENSIAIAWGYQGSGSTVRNTVITGYPTGIYVSSGVDGATITNNTISGNGNGILLEARADNVTIASNNITGNNVKSLEPEGGAGIRFLSEFTGSGNRIAFNRIAGNVDGMGINNQSTTVLDATNNWWGCNAGPGEDGCNTVAGPVNLDPWLTLTVTTDTAELESGEEATVTASLTTNSDGDDTSSDGTVPNGILVDFDVDPADAGTLDPANTSTAAGAATTTFTAEAAGEATISATVDAQTVETSVTIVSTPTPPPAVEAIELVASNTSPTAGEEVTLTATVTDAEGDPVADVTVQFDVDGIHDESGEGTTNEDGEATFSYTGSFAGTDTVTATVAGTDLSDSVEITWTVVSPPPAVEAIELVASNTSPTAGEEVTLTATVTDAEGDPVADVTVQFDVDGIHDESGEGTTNEDGEATFSYTGTYEGDDTVTATVAGTDLSDSVEITWTVVSPPPGQFPPAQPAEPKAGCIFFPQTQHNLCAGFRSYWENFGGLATFGYPVTEEFVENGLTVQYFERARFEWHPGVWPERYDVLLGLLGRDMTAGRGDEPPFQRANPGAADSCTYFEATGHNLCFGFRSYWEAFGGLAIYGYPISEEFVERNPDTGELYTVQYFERARFEWHPGEFPPRFDVLLGRIGAWALHQRYGTPYP</sequence>
<dbReference type="SMART" id="SM00634">
    <property type="entry name" value="BID_1"/>
    <property type="match status" value="2"/>
</dbReference>
<dbReference type="InterPro" id="IPR013783">
    <property type="entry name" value="Ig-like_fold"/>
</dbReference>
<evidence type="ECO:0000313" key="5">
    <source>
        <dbReference type="Proteomes" id="UP000002027"/>
    </source>
</evidence>
<dbReference type="STRING" id="479434.Sthe_2534"/>
<dbReference type="InParanoid" id="D1CB02"/>
<evidence type="ECO:0000256" key="1">
    <source>
        <dbReference type="ARBA" id="ARBA00010116"/>
    </source>
</evidence>